<dbReference type="AlphaFoldDB" id="A0A9X3TWI3"/>
<name>A0A9X3TWI3_9PROT</name>
<organism evidence="4 5">
    <name type="scientific">Govanella unica</name>
    <dbReference type="NCBI Taxonomy" id="2975056"/>
    <lineage>
        <taxon>Bacteria</taxon>
        <taxon>Pseudomonadati</taxon>
        <taxon>Pseudomonadota</taxon>
        <taxon>Alphaproteobacteria</taxon>
        <taxon>Emcibacterales</taxon>
        <taxon>Govanellaceae</taxon>
        <taxon>Govanella</taxon>
    </lineage>
</organism>
<gene>
    <name evidence="4" type="ORF">NYP16_04520</name>
</gene>
<evidence type="ECO:0000313" key="4">
    <source>
        <dbReference type="EMBL" id="MDA5193221.1"/>
    </source>
</evidence>
<evidence type="ECO:0000313" key="5">
    <source>
        <dbReference type="Proteomes" id="UP001141619"/>
    </source>
</evidence>
<comment type="caution">
    <text evidence="4">The sequence shown here is derived from an EMBL/GenBank/DDBJ whole genome shotgun (WGS) entry which is preliminary data.</text>
</comment>
<dbReference type="EMBL" id="JANWOI010000001">
    <property type="protein sequence ID" value="MDA5193221.1"/>
    <property type="molecule type" value="Genomic_DNA"/>
</dbReference>
<feature type="compositionally biased region" description="Low complexity" evidence="1">
    <location>
        <begin position="115"/>
        <end position="126"/>
    </location>
</feature>
<dbReference type="Proteomes" id="UP001141619">
    <property type="component" value="Unassembled WGS sequence"/>
</dbReference>
<evidence type="ECO:0000256" key="2">
    <source>
        <dbReference type="SAM" id="Phobius"/>
    </source>
</evidence>
<dbReference type="RefSeq" id="WP_274942915.1">
    <property type="nucleotide sequence ID" value="NZ_JANWOI010000001.1"/>
</dbReference>
<protein>
    <submittedName>
        <fullName evidence="4">DUF6468 domain-containing protein</fullName>
    </submittedName>
</protein>
<dbReference type="Pfam" id="PF20072">
    <property type="entry name" value="DUF6468"/>
    <property type="match status" value="1"/>
</dbReference>
<keyword evidence="2" id="KW-0812">Transmembrane</keyword>
<feature type="domain" description="DUF6468" evidence="3">
    <location>
        <begin position="33"/>
        <end position="107"/>
    </location>
</feature>
<dbReference type="InterPro" id="IPR045531">
    <property type="entry name" value="DUF6468"/>
</dbReference>
<reference evidence="4" key="1">
    <citation type="submission" date="2022-08" db="EMBL/GenBank/DDBJ databases">
        <authorList>
            <person name="Vandamme P."/>
            <person name="Hettiarachchi A."/>
            <person name="Peeters C."/>
            <person name="Cnockaert M."/>
            <person name="Carlier A."/>
        </authorList>
    </citation>
    <scope>NUCLEOTIDE SEQUENCE</scope>
    <source>
        <strain evidence="4">LMG 31809</strain>
    </source>
</reference>
<keyword evidence="5" id="KW-1185">Reference proteome</keyword>
<reference evidence="4" key="2">
    <citation type="journal article" date="2023" name="Syst. Appl. Microbiol.">
        <title>Govania unica gen. nov., sp. nov., a rare biosphere bacterium that represents a novel family in the class Alphaproteobacteria.</title>
        <authorList>
            <person name="Vandamme P."/>
            <person name="Peeters C."/>
            <person name="Hettiarachchi A."/>
            <person name="Cnockaert M."/>
            <person name="Carlier A."/>
        </authorList>
    </citation>
    <scope>NUCLEOTIDE SEQUENCE</scope>
    <source>
        <strain evidence="4">LMG 31809</strain>
    </source>
</reference>
<accession>A0A9X3TWI3</accession>
<feature type="transmembrane region" description="Helical" evidence="2">
    <location>
        <begin position="6"/>
        <end position="26"/>
    </location>
</feature>
<keyword evidence="2" id="KW-1133">Transmembrane helix</keyword>
<feature type="region of interest" description="Disordered" evidence="1">
    <location>
        <begin position="107"/>
        <end position="149"/>
    </location>
</feature>
<evidence type="ECO:0000259" key="3">
    <source>
        <dbReference type="Pfam" id="PF20072"/>
    </source>
</evidence>
<sequence length="149" mass="16153">MMSFDLIANIVVALLLVATIGFAIVLNRRLQSMKDEQEVMARLISGLNLATAKAQESIYELRAVAQSTEDTLKHNISDARALADELQMITQAGSNLAAKIEAGLTARKQADMSVPRAPQARAAKARTSWTKEEEEDTDGDLGSALRAVR</sequence>
<keyword evidence="2" id="KW-0472">Membrane</keyword>
<evidence type="ECO:0000256" key="1">
    <source>
        <dbReference type="SAM" id="MobiDB-lite"/>
    </source>
</evidence>
<proteinExistence type="predicted"/>